<reference evidence="2" key="1">
    <citation type="submission" date="2016-10" db="EMBL/GenBank/DDBJ databases">
        <authorList>
            <person name="Varghese N."/>
            <person name="Submissions S."/>
        </authorList>
    </citation>
    <scope>NUCLEOTIDE SEQUENCE [LARGE SCALE GENOMIC DNA]</scope>
    <source>
        <strain evidence="2">DSM 11706</strain>
    </source>
</reference>
<dbReference type="EMBL" id="FOXU01000002">
    <property type="protein sequence ID" value="SFQ34667.1"/>
    <property type="molecule type" value="Genomic_DNA"/>
</dbReference>
<dbReference type="RefSeq" id="WP_093536114.1">
    <property type="nucleotide sequence ID" value="NZ_CP183885.1"/>
</dbReference>
<evidence type="ECO:0000313" key="1">
    <source>
        <dbReference type="EMBL" id="SFQ34667.1"/>
    </source>
</evidence>
<evidence type="ECO:0000313" key="2">
    <source>
        <dbReference type="Proteomes" id="UP000198734"/>
    </source>
</evidence>
<dbReference type="InterPro" id="IPR040983">
    <property type="entry name" value="Bact_RF_family5"/>
</dbReference>
<dbReference type="Pfam" id="PF18846">
    <property type="entry name" value="baeRF_family5"/>
    <property type="match status" value="1"/>
</dbReference>
<gene>
    <name evidence="1" type="ORF">SAMN05421670_1682</name>
</gene>
<dbReference type="Proteomes" id="UP000198734">
    <property type="component" value="Unassembled WGS sequence"/>
</dbReference>
<name>A0A1I5XSE7_9BACI</name>
<keyword evidence="2" id="KW-1185">Reference proteome</keyword>
<proteinExistence type="predicted"/>
<dbReference type="AlphaFoldDB" id="A0A1I5XSE7"/>
<dbReference type="OrthoDB" id="5241360at2"/>
<accession>A0A1I5XSE7</accession>
<protein>
    <recommendedName>
        <fullName evidence="3">Antiporter</fullName>
    </recommendedName>
</protein>
<evidence type="ECO:0008006" key="3">
    <source>
        <dbReference type="Google" id="ProtNLM"/>
    </source>
</evidence>
<sequence>MTINKEIEALKAYTSMDRSVLSIYLNTNPADPEQLNGAWAIHLKSGLKRIGEYIEASGDEKELKAFNKVKEKVKNEMEKNSLELRKGAVIFASANEDLWSVHYVQVPVKTNFYWEDHPVTEQLEYMYKAYPEAGIIMPSFGEVRILDTALGFVRDDVTFKYDPVSETWNEKVKIDSRGRRAVADSKTAVLDTHYRVNASTFYKGMRTTVEQLRKKRGWREYHVAGEAEMANAFTDTLRDSPASCVYKNLNNSKANEVINQILEK</sequence>
<dbReference type="STRING" id="126156.SAMN05421670_1682"/>
<organism evidence="1 2">
    <name type="scientific">Psychrobacillus psychrotolerans</name>
    <dbReference type="NCBI Taxonomy" id="126156"/>
    <lineage>
        <taxon>Bacteria</taxon>
        <taxon>Bacillati</taxon>
        <taxon>Bacillota</taxon>
        <taxon>Bacilli</taxon>
        <taxon>Bacillales</taxon>
        <taxon>Bacillaceae</taxon>
        <taxon>Psychrobacillus</taxon>
    </lineage>
</organism>